<protein>
    <submittedName>
        <fullName evidence="3">Dfp2-like protein</fullName>
    </submittedName>
</protein>
<keyword evidence="2" id="KW-0812">Transmembrane</keyword>
<comment type="caution">
    <text evidence="3">The sequence shown here is derived from an EMBL/GenBank/DDBJ whole genome shotgun (WGS) entry which is preliminary data.</text>
</comment>
<evidence type="ECO:0000256" key="1">
    <source>
        <dbReference type="SAM" id="MobiDB-lite"/>
    </source>
</evidence>
<dbReference type="Proteomes" id="UP000828236">
    <property type="component" value="Unassembled WGS sequence"/>
</dbReference>
<name>A0A9D4SJH4_DERFA</name>
<evidence type="ECO:0000256" key="2">
    <source>
        <dbReference type="SAM" id="Phobius"/>
    </source>
</evidence>
<evidence type="ECO:0000313" key="3">
    <source>
        <dbReference type="EMBL" id="KAH7644242.1"/>
    </source>
</evidence>
<feature type="region of interest" description="Disordered" evidence="1">
    <location>
        <begin position="30"/>
        <end position="62"/>
    </location>
</feature>
<dbReference type="EMBL" id="SDOV01000002">
    <property type="protein sequence ID" value="KAH7644242.1"/>
    <property type="molecule type" value="Genomic_DNA"/>
</dbReference>
<reference evidence="3" key="1">
    <citation type="submission" date="2020-06" db="EMBL/GenBank/DDBJ databases">
        <authorList>
            <person name="Ji K."/>
            <person name="Li J."/>
        </authorList>
    </citation>
    <scope>NUCLEOTIDE SEQUENCE</scope>
    <source>
        <strain evidence="3">JKM2019</strain>
        <tissue evidence="3">Whole body</tissue>
    </source>
</reference>
<gene>
    <name evidence="3" type="ORF">HUG17_6604</name>
</gene>
<reference evidence="3" key="2">
    <citation type="journal article" date="2021" name="World Allergy Organ. J.">
        <title>Chromosome-level assembly of Dermatophagoides farinae genome and transcriptome reveals two novel allergens Der f 37 and Der f 39.</title>
        <authorList>
            <person name="Chen J."/>
            <person name="Cai Z."/>
            <person name="Fan D."/>
            <person name="Hu J."/>
            <person name="Hou Y."/>
            <person name="He Y."/>
            <person name="Zhang Z."/>
            <person name="Zhao Z."/>
            <person name="Gao P."/>
            <person name="Hu W."/>
            <person name="Sun J."/>
            <person name="Li J."/>
            <person name="Ji K."/>
        </authorList>
    </citation>
    <scope>NUCLEOTIDE SEQUENCE</scope>
    <source>
        <strain evidence="3">JKM2019</strain>
    </source>
</reference>
<feature type="transmembrane region" description="Helical" evidence="2">
    <location>
        <begin position="6"/>
        <end position="26"/>
    </location>
</feature>
<organism evidence="3">
    <name type="scientific">Dermatophagoides farinae</name>
    <name type="common">American house dust mite</name>
    <dbReference type="NCBI Taxonomy" id="6954"/>
    <lineage>
        <taxon>Eukaryota</taxon>
        <taxon>Metazoa</taxon>
        <taxon>Ecdysozoa</taxon>
        <taxon>Arthropoda</taxon>
        <taxon>Chelicerata</taxon>
        <taxon>Arachnida</taxon>
        <taxon>Acari</taxon>
        <taxon>Acariformes</taxon>
        <taxon>Sarcoptiformes</taxon>
        <taxon>Astigmata</taxon>
        <taxon>Psoroptidia</taxon>
        <taxon>Analgoidea</taxon>
        <taxon>Pyroglyphidae</taxon>
        <taxon>Dermatophagoidinae</taxon>
        <taxon>Dermatophagoides</taxon>
    </lineage>
</organism>
<feature type="compositionally biased region" description="Gly residues" evidence="1">
    <location>
        <begin position="45"/>
        <end position="59"/>
    </location>
</feature>
<keyword evidence="2" id="KW-0472">Membrane</keyword>
<sequence length="243" mass="26431">MQWFELSSSLLIVIIIVSSCIVNVHCGGSSGGGRRNGSRRKGGGSRHNGGLRNGNGGHGSYAAASESYNNNGGGGGGGGFNNQYAGGGGDLGKFNNRYAGGGNQNGDFFDGQIRESFSGSRGGGIINAAVFSKQTFETKPVETPFEQMEPQIIEIEGGDLPIEIHFKSTSSRVKVRQDHQLSGVNMPEYDQYEEEPHRLITEVRKPIIQEVREIIAPYRKVIQEIEPVMEEIHTQQKVYKKNK</sequence>
<keyword evidence="2" id="KW-1133">Transmembrane helix</keyword>
<accession>A0A9D4SJH4</accession>
<proteinExistence type="predicted"/>
<dbReference type="AlphaFoldDB" id="A0A9D4SJH4"/>